<reference evidence="2 3" key="1">
    <citation type="journal article" date="2023" name="Mol. Biol. Evol.">
        <title>Genomics of Secondarily Temperate Adaptation in the Only Non-Antarctic Icefish.</title>
        <authorList>
            <person name="Rivera-Colon A.G."/>
            <person name="Rayamajhi N."/>
            <person name="Minhas B.F."/>
            <person name="Madrigal G."/>
            <person name="Bilyk K.T."/>
            <person name="Yoon V."/>
            <person name="Hune M."/>
            <person name="Gregory S."/>
            <person name="Cheng C.H.C."/>
            <person name="Catchen J.M."/>
        </authorList>
    </citation>
    <scope>NUCLEOTIDE SEQUENCE [LARGE SCALE GENOMIC DNA]</scope>
    <source>
        <strain evidence="2">JC2023a</strain>
    </source>
</reference>
<gene>
    <name evidence="2" type="ORF">CesoFtcFv8_027381</name>
</gene>
<sequence>MNRAIHPTVLWSQAGFIGASSGGQPPRGDTRRDEGSALCPPCHEPFAAAGQTKGPAAAHTGCRIRGGFTH</sequence>
<name>A0AAN7YJ51_9TELE</name>
<feature type="region of interest" description="Disordered" evidence="1">
    <location>
        <begin position="15"/>
        <end position="38"/>
    </location>
</feature>
<dbReference type="EMBL" id="JAULUE010002069">
    <property type="protein sequence ID" value="KAK5874832.1"/>
    <property type="molecule type" value="Genomic_DNA"/>
</dbReference>
<comment type="caution">
    <text evidence="2">The sequence shown here is derived from an EMBL/GenBank/DDBJ whole genome shotgun (WGS) entry which is preliminary data.</text>
</comment>
<protein>
    <submittedName>
        <fullName evidence="2">Uncharacterized protein</fullName>
    </submittedName>
</protein>
<evidence type="ECO:0000313" key="2">
    <source>
        <dbReference type="EMBL" id="KAK5874832.1"/>
    </source>
</evidence>
<dbReference type="Proteomes" id="UP001335648">
    <property type="component" value="Unassembled WGS sequence"/>
</dbReference>
<proteinExistence type="predicted"/>
<evidence type="ECO:0000256" key="1">
    <source>
        <dbReference type="SAM" id="MobiDB-lite"/>
    </source>
</evidence>
<keyword evidence="3" id="KW-1185">Reference proteome</keyword>
<accession>A0AAN7YJ51</accession>
<organism evidence="2 3">
    <name type="scientific">Champsocephalus esox</name>
    <name type="common">pike icefish</name>
    <dbReference type="NCBI Taxonomy" id="159716"/>
    <lineage>
        <taxon>Eukaryota</taxon>
        <taxon>Metazoa</taxon>
        <taxon>Chordata</taxon>
        <taxon>Craniata</taxon>
        <taxon>Vertebrata</taxon>
        <taxon>Euteleostomi</taxon>
        <taxon>Actinopterygii</taxon>
        <taxon>Neopterygii</taxon>
        <taxon>Teleostei</taxon>
        <taxon>Neoteleostei</taxon>
        <taxon>Acanthomorphata</taxon>
        <taxon>Eupercaria</taxon>
        <taxon>Perciformes</taxon>
        <taxon>Notothenioidei</taxon>
        <taxon>Channichthyidae</taxon>
        <taxon>Champsocephalus</taxon>
    </lineage>
</organism>
<dbReference type="AlphaFoldDB" id="A0AAN7YJ51"/>
<evidence type="ECO:0000313" key="3">
    <source>
        <dbReference type="Proteomes" id="UP001335648"/>
    </source>
</evidence>